<evidence type="ECO:0000256" key="1">
    <source>
        <dbReference type="SAM" id="Phobius"/>
    </source>
</evidence>
<reference evidence="3" key="1">
    <citation type="journal article" date="2019" name="Int. J. Syst. Evol. Microbiol.">
        <title>The Global Catalogue of Microorganisms (GCM) 10K type strain sequencing project: providing services to taxonomists for standard genome sequencing and annotation.</title>
        <authorList>
            <consortium name="The Broad Institute Genomics Platform"/>
            <consortium name="The Broad Institute Genome Sequencing Center for Infectious Disease"/>
            <person name="Wu L."/>
            <person name="Ma J."/>
        </authorList>
    </citation>
    <scope>NUCLEOTIDE SEQUENCE [LARGE SCALE GENOMIC DNA]</scope>
    <source>
        <strain evidence="3">CG52</strain>
    </source>
</reference>
<dbReference type="Proteomes" id="UP001597322">
    <property type="component" value="Unassembled WGS sequence"/>
</dbReference>
<gene>
    <name evidence="2" type="ORF">ACFSE1_09840</name>
</gene>
<feature type="transmembrane region" description="Helical" evidence="1">
    <location>
        <begin position="46"/>
        <end position="70"/>
    </location>
</feature>
<evidence type="ECO:0000313" key="3">
    <source>
        <dbReference type="Proteomes" id="UP001597322"/>
    </source>
</evidence>
<feature type="transmembrane region" description="Helical" evidence="1">
    <location>
        <begin position="82"/>
        <end position="101"/>
    </location>
</feature>
<organism evidence="2 3">
    <name type="scientific">Rhizobium helianthi</name>
    <dbReference type="NCBI Taxonomy" id="1132695"/>
    <lineage>
        <taxon>Bacteria</taxon>
        <taxon>Pseudomonadati</taxon>
        <taxon>Pseudomonadota</taxon>
        <taxon>Alphaproteobacteria</taxon>
        <taxon>Hyphomicrobiales</taxon>
        <taxon>Rhizobiaceae</taxon>
        <taxon>Rhizobium/Agrobacterium group</taxon>
        <taxon>Rhizobium</taxon>
    </lineage>
</organism>
<sequence>MYPKIRVFWYFSLCPAVAGFFLYLWLLFQNLGASDFLSADMVIFALMLPVASLAAMLFYGIPALILAWIYTLFELRKRPHDIFIVSLAGGVAAFSWSHLVPLPMEPLLCFVCGAGSSLLMSFLALPCVVAD</sequence>
<dbReference type="EMBL" id="JBHUEQ010000016">
    <property type="protein sequence ID" value="MFD1745761.1"/>
    <property type="molecule type" value="Genomic_DNA"/>
</dbReference>
<keyword evidence="1" id="KW-0472">Membrane</keyword>
<evidence type="ECO:0000313" key="2">
    <source>
        <dbReference type="EMBL" id="MFD1745761.1"/>
    </source>
</evidence>
<protein>
    <submittedName>
        <fullName evidence="2">Uncharacterized protein</fullName>
    </submittedName>
</protein>
<keyword evidence="1" id="KW-0812">Transmembrane</keyword>
<proteinExistence type="predicted"/>
<feature type="transmembrane region" description="Helical" evidence="1">
    <location>
        <begin position="107"/>
        <end position="129"/>
    </location>
</feature>
<name>A0ABW4M2Z0_9HYPH</name>
<feature type="transmembrane region" description="Helical" evidence="1">
    <location>
        <begin position="7"/>
        <end position="26"/>
    </location>
</feature>
<dbReference type="RefSeq" id="WP_377400070.1">
    <property type="nucleotide sequence ID" value="NZ_JBHUEQ010000016.1"/>
</dbReference>
<comment type="caution">
    <text evidence="2">The sequence shown here is derived from an EMBL/GenBank/DDBJ whole genome shotgun (WGS) entry which is preliminary data.</text>
</comment>
<keyword evidence="3" id="KW-1185">Reference proteome</keyword>
<accession>A0ABW4M2Z0</accession>
<keyword evidence="1" id="KW-1133">Transmembrane helix</keyword>